<organism evidence="2 3">
    <name type="scientific">Thermococcus gorgonarius</name>
    <dbReference type="NCBI Taxonomy" id="71997"/>
    <lineage>
        <taxon>Archaea</taxon>
        <taxon>Methanobacteriati</taxon>
        <taxon>Methanobacteriota</taxon>
        <taxon>Thermococci</taxon>
        <taxon>Thermococcales</taxon>
        <taxon>Thermococcaceae</taxon>
        <taxon>Thermococcus</taxon>
    </lineage>
</organism>
<feature type="domain" description="Calcineurin-like phosphoesterase" evidence="1">
    <location>
        <begin position="132"/>
        <end position="373"/>
    </location>
</feature>
<dbReference type="SUPFAM" id="SSF56300">
    <property type="entry name" value="Metallo-dependent phosphatases"/>
    <property type="match status" value="1"/>
</dbReference>
<gene>
    <name evidence="2" type="ORF">A3K92_06160</name>
</gene>
<dbReference type="GeneID" id="33332117"/>
<sequence>MLGRRALVFLLVLMAIAAAFAVPQTSVQAASNVVVPGQIVLDPLPGTPAVGLPGDIIEVHPAEGVNIQSLQIVSILHGPYDLQIVGTEDGVVKAKIPDETVPDVYFLVVKSDKGDVTIPNGVWVMEKAPTVLRIAHGSDLHVTSGFKMGFVCGDYFQKSIPEILNYCKNPIGMHSYTAAESFMTYYAMTGIRGQNVINLIISTGDDVDTSGDQEGYKMFDKAILHATAAGTPLISIKGNHDHPPTYYSKYVGPRYFYRVIGDFLIIGLDSRGEERHPEMEQLQWMEDVLKSHPNKTVIVLVHHPFWYSTPDGNWGGTIKGYTAFDDNDWNALTKFVSWDWEGRNGEYDDIARYFLQMVEKYNIRLVLAGHIHRDKPVLYIDKNGNEHWFWTVTTTGAPDKTSNPPSEKDKARGYTTPSWYGSQVIYVYSNGTVEFPLAGNVLHEGISSLPVPQKFVVFRQEGLEGTAVQFFNELNESVSGPLVIKIPAGASVDPESTNITYEVVAEREIGGENYMLLNVTIPRGISQITAVTKKDTKPPEVSIGYITPSKPQPGQRFSVYISANDNVGIKTMKVQIIVGGKVVKELPAFSVKPSEVKATYFTEVDGVNATTFTIKAIATDFYGNTKEATYQVGTAATTKSTAETSNNEGKGICGPAAIVALAAVPALFLRRK</sequence>
<dbReference type="OrthoDB" id="7513at2157"/>
<dbReference type="InterPro" id="IPR004843">
    <property type="entry name" value="Calcineurin-like_PHP"/>
</dbReference>
<dbReference type="Pfam" id="PF00149">
    <property type="entry name" value="Metallophos"/>
    <property type="match status" value="1"/>
</dbReference>
<dbReference type="Proteomes" id="UP000250134">
    <property type="component" value="Chromosome"/>
</dbReference>
<dbReference type="PANTHER" id="PTHR43143:SF1">
    <property type="entry name" value="SERINE_THREONINE-PROTEIN PHOSPHATASE CPPED1"/>
    <property type="match status" value="1"/>
</dbReference>
<evidence type="ECO:0000313" key="3">
    <source>
        <dbReference type="Proteomes" id="UP000250134"/>
    </source>
</evidence>
<dbReference type="EMBL" id="CP014855">
    <property type="protein sequence ID" value="ASJ01092.1"/>
    <property type="molecule type" value="Genomic_DNA"/>
</dbReference>
<dbReference type="InterPro" id="IPR051918">
    <property type="entry name" value="STPP_CPPED1"/>
</dbReference>
<dbReference type="GO" id="GO:0016787">
    <property type="term" value="F:hydrolase activity"/>
    <property type="evidence" value="ECO:0007669"/>
    <property type="project" value="InterPro"/>
</dbReference>
<dbReference type="PANTHER" id="PTHR43143">
    <property type="entry name" value="METALLOPHOSPHOESTERASE, CALCINEURIN SUPERFAMILY"/>
    <property type="match status" value="1"/>
</dbReference>
<proteinExistence type="predicted"/>
<dbReference type="Gene3D" id="2.60.40.10">
    <property type="entry name" value="Immunoglobulins"/>
    <property type="match status" value="1"/>
</dbReference>
<dbReference type="AlphaFoldDB" id="A0A2Z2M9F6"/>
<dbReference type="KEGG" id="tgg:A3K92_06160"/>
<dbReference type="InterPro" id="IPR029052">
    <property type="entry name" value="Metallo-depent_PP-like"/>
</dbReference>
<dbReference type="NCBIfam" id="TIGR04288">
    <property type="entry name" value="CGP_CTERM"/>
    <property type="match status" value="1"/>
</dbReference>
<protein>
    <submittedName>
        <fullName evidence="2">Phosphoesterase</fullName>
    </submittedName>
</protein>
<name>A0A2Z2M9F6_THEGO</name>
<dbReference type="Gene3D" id="3.60.21.10">
    <property type="match status" value="1"/>
</dbReference>
<accession>A0A2Z2M9F6</accession>
<reference evidence="2 3" key="1">
    <citation type="submission" date="2016-03" db="EMBL/GenBank/DDBJ databases">
        <title>Complete genome sequence of Thermococcus gorgonarius.</title>
        <authorList>
            <person name="Oger P.M."/>
        </authorList>
    </citation>
    <scope>NUCLEOTIDE SEQUENCE [LARGE SCALE GENOMIC DNA]</scope>
    <source>
        <strain evidence="2 3">W-12</strain>
    </source>
</reference>
<dbReference type="InterPro" id="IPR027552">
    <property type="entry name" value="CGP_CTERM"/>
</dbReference>
<evidence type="ECO:0000313" key="2">
    <source>
        <dbReference type="EMBL" id="ASJ01092.1"/>
    </source>
</evidence>
<keyword evidence="3" id="KW-1185">Reference proteome</keyword>
<dbReference type="RefSeq" id="WP_088885431.1">
    <property type="nucleotide sequence ID" value="NZ_CP014855.1"/>
</dbReference>
<evidence type="ECO:0000259" key="1">
    <source>
        <dbReference type="Pfam" id="PF00149"/>
    </source>
</evidence>
<dbReference type="InterPro" id="IPR013783">
    <property type="entry name" value="Ig-like_fold"/>
</dbReference>